<keyword evidence="5" id="KW-1015">Disulfide bond</keyword>
<keyword evidence="3" id="KW-0964">Secreted</keyword>
<feature type="signal peptide" evidence="6">
    <location>
        <begin position="1"/>
        <end position="21"/>
    </location>
</feature>
<evidence type="ECO:0000256" key="4">
    <source>
        <dbReference type="ARBA" id="ARBA00022729"/>
    </source>
</evidence>
<dbReference type="AlphaFoldDB" id="A0A182NDI7"/>
<dbReference type="InterPro" id="IPR006170">
    <property type="entry name" value="PBP/GOBP"/>
</dbReference>
<dbReference type="PANTHER" id="PTHR11857:SF46">
    <property type="entry name" value="GENERAL ODORANT-BINDING PROTEIN 99A-RELATED"/>
    <property type="match status" value="1"/>
</dbReference>
<dbReference type="Proteomes" id="UP000075884">
    <property type="component" value="Unassembled WGS sequence"/>
</dbReference>
<protein>
    <submittedName>
        <fullName evidence="7">Uncharacterized protein</fullName>
    </submittedName>
</protein>
<evidence type="ECO:0000256" key="3">
    <source>
        <dbReference type="ARBA" id="ARBA00022525"/>
    </source>
</evidence>
<sequence length="142" mass="16061">MKCGVAFGAILTALAVQLATAAEDIDYLIQSCNDSVQGITEDHKARYRLNEFPDDPVTHCFVRCIGMTLSLYDDEKGADLHANWEHLGKVVDEAEFVTAHRACLDERNLETIEDPCDRAYVAFQCLKKEYGMDRIDNDTDRR</sequence>
<dbReference type="EnsemblMetazoa" id="ADIR005701-RA">
    <property type="protein sequence ID" value="ADIR005701-PA"/>
    <property type="gene ID" value="ADIR005701"/>
</dbReference>
<dbReference type="GO" id="GO:0005615">
    <property type="term" value="C:extracellular space"/>
    <property type="evidence" value="ECO:0007669"/>
    <property type="project" value="TreeGrafter"/>
</dbReference>
<feature type="chain" id="PRO_5008129668" evidence="6">
    <location>
        <begin position="22"/>
        <end position="142"/>
    </location>
</feature>
<name>A0A182NDI7_9DIPT</name>
<dbReference type="Gene3D" id="1.10.238.20">
    <property type="entry name" value="Pheromone/general odorant binding protein domain"/>
    <property type="match status" value="1"/>
</dbReference>
<evidence type="ECO:0000256" key="5">
    <source>
        <dbReference type="ARBA" id="ARBA00023157"/>
    </source>
</evidence>
<evidence type="ECO:0000313" key="7">
    <source>
        <dbReference type="EnsemblMetazoa" id="ADIR005701-PA"/>
    </source>
</evidence>
<dbReference type="SMART" id="SM00708">
    <property type="entry name" value="PhBP"/>
    <property type="match status" value="1"/>
</dbReference>
<evidence type="ECO:0000256" key="2">
    <source>
        <dbReference type="ARBA" id="ARBA00008098"/>
    </source>
</evidence>
<dbReference type="Pfam" id="PF01395">
    <property type="entry name" value="PBP_GOBP"/>
    <property type="match status" value="1"/>
</dbReference>
<comment type="similarity">
    <text evidence="2">Belongs to the PBP/GOBP family.</text>
</comment>
<dbReference type="CDD" id="cd23992">
    <property type="entry name" value="PBP_GOBP"/>
    <property type="match status" value="1"/>
</dbReference>
<dbReference type="SUPFAM" id="SSF47565">
    <property type="entry name" value="Insect pheromone/odorant-binding proteins"/>
    <property type="match status" value="1"/>
</dbReference>
<reference evidence="7" key="2">
    <citation type="submission" date="2020-05" db="UniProtKB">
        <authorList>
            <consortium name="EnsemblMetazoa"/>
        </authorList>
    </citation>
    <scope>IDENTIFICATION</scope>
    <source>
        <strain evidence="7">WRAIR2</strain>
    </source>
</reference>
<evidence type="ECO:0000256" key="1">
    <source>
        <dbReference type="ARBA" id="ARBA00004613"/>
    </source>
</evidence>
<accession>A0A182NDI7</accession>
<dbReference type="GO" id="GO:0007608">
    <property type="term" value="P:sensory perception of smell"/>
    <property type="evidence" value="ECO:0007669"/>
    <property type="project" value="TreeGrafter"/>
</dbReference>
<dbReference type="GO" id="GO:0005549">
    <property type="term" value="F:odorant binding"/>
    <property type="evidence" value="ECO:0007669"/>
    <property type="project" value="InterPro"/>
</dbReference>
<dbReference type="FunFam" id="1.10.238.20:FF:000003">
    <property type="entry name" value="AGAP010409-PA"/>
    <property type="match status" value="1"/>
</dbReference>
<comment type="subcellular location">
    <subcellularLocation>
        <location evidence="1">Secreted</location>
    </subcellularLocation>
</comment>
<evidence type="ECO:0000256" key="6">
    <source>
        <dbReference type="SAM" id="SignalP"/>
    </source>
</evidence>
<keyword evidence="4 6" id="KW-0732">Signal</keyword>
<organism evidence="7 8">
    <name type="scientific">Anopheles dirus</name>
    <dbReference type="NCBI Taxonomy" id="7168"/>
    <lineage>
        <taxon>Eukaryota</taxon>
        <taxon>Metazoa</taxon>
        <taxon>Ecdysozoa</taxon>
        <taxon>Arthropoda</taxon>
        <taxon>Hexapoda</taxon>
        <taxon>Insecta</taxon>
        <taxon>Pterygota</taxon>
        <taxon>Neoptera</taxon>
        <taxon>Endopterygota</taxon>
        <taxon>Diptera</taxon>
        <taxon>Nematocera</taxon>
        <taxon>Culicoidea</taxon>
        <taxon>Culicidae</taxon>
        <taxon>Anophelinae</taxon>
        <taxon>Anopheles</taxon>
    </lineage>
</organism>
<evidence type="ECO:0000313" key="8">
    <source>
        <dbReference type="Proteomes" id="UP000075884"/>
    </source>
</evidence>
<keyword evidence="8" id="KW-1185">Reference proteome</keyword>
<dbReference type="STRING" id="7168.A0A182NDI7"/>
<dbReference type="VEuPathDB" id="VectorBase:ADIR005701"/>
<dbReference type="InterPro" id="IPR036728">
    <property type="entry name" value="PBP_GOBP_sf"/>
</dbReference>
<reference evidence="8" key="1">
    <citation type="submission" date="2013-03" db="EMBL/GenBank/DDBJ databases">
        <title>The Genome Sequence of Anopheles dirus WRAIR2.</title>
        <authorList>
            <consortium name="The Broad Institute Genomics Platform"/>
            <person name="Neafsey D.E."/>
            <person name="Walton C."/>
            <person name="Walker B."/>
            <person name="Young S.K."/>
            <person name="Zeng Q."/>
            <person name="Gargeya S."/>
            <person name="Fitzgerald M."/>
            <person name="Haas B."/>
            <person name="Abouelleil A."/>
            <person name="Allen A.W."/>
            <person name="Alvarado L."/>
            <person name="Arachchi H.M."/>
            <person name="Berlin A.M."/>
            <person name="Chapman S.B."/>
            <person name="Gainer-Dewar J."/>
            <person name="Goldberg J."/>
            <person name="Griggs A."/>
            <person name="Gujja S."/>
            <person name="Hansen M."/>
            <person name="Howarth C."/>
            <person name="Imamovic A."/>
            <person name="Ireland A."/>
            <person name="Larimer J."/>
            <person name="McCowan C."/>
            <person name="Murphy C."/>
            <person name="Pearson M."/>
            <person name="Poon T.W."/>
            <person name="Priest M."/>
            <person name="Roberts A."/>
            <person name="Saif S."/>
            <person name="Shea T."/>
            <person name="Sisk P."/>
            <person name="Sykes S."/>
            <person name="Wortman J."/>
            <person name="Nusbaum C."/>
            <person name="Birren B."/>
        </authorList>
    </citation>
    <scope>NUCLEOTIDE SEQUENCE [LARGE SCALE GENOMIC DNA]</scope>
    <source>
        <strain evidence="8">WRAIR2</strain>
    </source>
</reference>
<proteinExistence type="inferred from homology"/>
<dbReference type="PANTHER" id="PTHR11857">
    <property type="entry name" value="ODORANT BINDING PROTEIN-RELATED"/>
    <property type="match status" value="1"/>
</dbReference>